<dbReference type="Proteomes" id="UP000576368">
    <property type="component" value="Unassembled WGS sequence"/>
</dbReference>
<accession>A0A7X6BHT3</accession>
<evidence type="ECO:0000313" key="5">
    <source>
        <dbReference type="Proteomes" id="UP000576368"/>
    </source>
</evidence>
<evidence type="ECO:0000313" key="4">
    <source>
        <dbReference type="EMBL" id="WOF11043.1"/>
    </source>
</evidence>
<evidence type="ECO:0000313" key="6">
    <source>
        <dbReference type="Proteomes" id="UP001302374"/>
    </source>
</evidence>
<feature type="transmembrane region" description="Helical" evidence="2">
    <location>
        <begin position="155"/>
        <end position="177"/>
    </location>
</feature>
<dbReference type="RefSeq" id="WP_118302214.1">
    <property type="nucleotide sequence ID" value="NZ_BMPA01000003.1"/>
</dbReference>
<dbReference type="EMBL" id="CP043839">
    <property type="protein sequence ID" value="WOF11043.1"/>
    <property type="molecule type" value="Genomic_DNA"/>
</dbReference>
<keyword evidence="2" id="KW-1133">Transmembrane helix</keyword>
<evidence type="ECO:0000256" key="1">
    <source>
        <dbReference type="SAM" id="MobiDB-lite"/>
    </source>
</evidence>
<dbReference type="Proteomes" id="UP001302374">
    <property type="component" value="Chromosome"/>
</dbReference>
<reference evidence="4 6" key="1">
    <citation type="submission" date="2019-09" db="EMBL/GenBank/DDBJ databases">
        <title>Butyricimonas paravirosa DSM 105722 (=214-4 = JCM 18677 = CCUG 65563).</title>
        <authorList>
            <person name="Le Roy T."/>
            <person name="Cani P.D."/>
        </authorList>
    </citation>
    <scope>NUCLEOTIDE SEQUENCE [LARGE SCALE GENOMIC DNA]</scope>
    <source>
        <strain evidence="4 6">DSM 105722</strain>
    </source>
</reference>
<feature type="region of interest" description="Disordered" evidence="1">
    <location>
        <begin position="1"/>
        <end position="26"/>
    </location>
</feature>
<reference evidence="3 5" key="2">
    <citation type="submission" date="2020-03" db="EMBL/GenBank/DDBJ databases">
        <title>Genomic Encyclopedia of Type Strains, Phase IV (KMG-IV): sequencing the most valuable type-strain genomes for metagenomic binning, comparative biology and taxonomic classification.</title>
        <authorList>
            <person name="Goeker M."/>
        </authorList>
    </citation>
    <scope>NUCLEOTIDE SEQUENCE [LARGE SCALE GENOMIC DNA]</scope>
    <source>
        <strain evidence="3 5">DSM 105722</strain>
    </source>
</reference>
<name>A0A7X6BHT3_9BACT</name>
<feature type="transmembrane region" description="Helical" evidence="2">
    <location>
        <begin position="118"/>
        <end position="149"/>
    </location>
</feature>
<keyword evidence="2" id="KW-0472">Membrane</keyword>
<evidence type="ECO:0000313" key="3">
    <source>
        <dbReference type="EMBL" id="NJC17175.1"/>
    </source>
</evidence>
<keyword evidence="2" id="KW-0812">Transmembrane</keyword>
<proteinExistence type="predicted"/>
<dbReference type="GeneID" id="86889953"/>
<organism evidence="3 5">
    <name type="scientific">Butyricimonas paravirosa</name>
    <dbReference type="NCBI Taxonomy" id="1472417"/>
    <lineage>
        <taxon>Bacteria</taxon>
        <taxon>Pseudomonadati</taxon>
        <taxon>Bacteroidota</taxon>
        <taxon>Bacteroidia</taxon>
        <taxon>Bacteroidales</taxon>
        <taxon>Odoribacteraceae</taxon>
        <taxon>Butyricimonas</taxon>
    </lineage>
</organism>
<keyword evidence="6" id="KW-1185">Reference proteome</keyword>
<protein>
    <submittedName>
        <fullName evidence="3">Putative membrane protein</fullName>
    </submittedName>
</protein>
<sequence length="186" mass="21370">MGKRIDISELSNSVKPSAKSGQEEHPLTDKQIEALLNNIAFNLKDLISLNHNVAQLRRRLYEFLQTMPDVKEYVHQQAKHKGEKEAFENLCKASRQLTEHIDSKLKESESRIRKIDGYVAIPINSIYIVLILILALSTFMLCILILNIQFWHSSLIWKCLGITTGIAAIGITLVLYLPKWIRKFEK</sequence>
<dbReference type="AlphaFoldDB" id="A0A7X6BHT3"/>
<gene>
    <name evidence="4" type="ORF">F1644_01575</name>
    <name evidence="3" type="ORF">GGR15_000786</name>
</gene>
<evidence type="ECO:0000256" key="2">
    <source>
        <dbReference type="SAM" id="Phobius"/>
    </source>
</evidence>
<dbReference type="EMBL" id="JAATLI010000003">
    <property type="protein sequence ID" value="NJC17175.1"/>
    <property type="molecule type" value="Genomic_DNA"/>
</dbReference>